<organism evidence="3 4">
    <name type="scientific">Euphydryas editha</name>
    <name type="common">Edith's checkerspot</name>
    <dbReference type="NCBI Taxonomy" id="104508"/>
    <lineage>
        <taxon>Eukaryota</taxon>
        <taxon>Metazoa</taxon>
        <taxon>Ecdysozoa</taxon>
        <taxon>Arthropoda</taxon>
        <taxon>Hexapoda</taxon>
        <taxon>Insecta</taxon>
        <taxon>Pterygota</taxon>
        <taxon>Neoptera</taxon>
        <taxon>Endopterygota</taxon>
        <taxon>Lepidoptera</taxon>
        <taxon>Glossata</taxon>
        <taxon>Ditrysia</taxon>
        <taxon>Papilionoidea</taxon>
        <taxon>Nymphalidae</taxon>
        <taxon>Nymphalinae</taxon>
        <taxon>Euphydryas</taxon>
    </lineage>
</organism>
<reference evidence="3" key="1">
    <citation type="submission" date="2022-03" db="EMBL/GenBank/DDBJ databases">
        <authorList>
            <person name="Tunstrom K."/>
        </authorList>
    </citation>
    <scope>NUCLEOTIDE SEQUENCE</scope>
</reference>
<dbReference type="AlphaFoldDB" id="A0AAU9UQY4"/>
<evidence type="ECO:0008006" key="5">
    <source>
        <dbReference type="Google" id="ProtNLM"/>
    </source>
</evidence>
<feature type="chain" id="PRO_5043314301" description="MADF domain-containing protein" evidence="2">
    <location>
        <begin position="20"/>
        <end position="140"/>
    </location>
</feature>
<evidence type="ECO:0000313" key="3">
    <source>
        <dbReference type="EMBL" id="CAH2101563.1"/>
    </source>
</evidence>
<accession>A0AAU9UQY4</accession>
<feature type="signal peptide" evidence="2">
    <location>
        <begin position="1"/>
        <end position="19"/>
    </location>
</feature>
<feature type="compositionally biased region" description="Low complexity" evidence="1">
    <location>
        <begin position="98"/>
        <end position="111"/>
    </location>
</feature>
<feature type="region of interest" description="Disordered" evidence="1">
    <location>
        <begin position="94"/>
        <end position="140"/>
    </location>
</feature>
<evidence type="ECO:0000256" key="2">
    <source>
        <dbReference type="SAM" id="SignalP"/>
    </source>
</evidence>
<gene>
    <name evidence="3" type="ORF">EEDITHA_LOCUS16304</name>
</gene>
<dbReference type="EMBL" id="CAKOGL010000023">
    <property type="protein sequence ID" value="CAH2101563.1"/>
    <property type="molecule type" value="Genomic_DNA"/>
</dbReference>
<comment type="caution">
    <text evidence="3">The sequence shown here is derived from an EMBL/GenBank/DDBJ whole genome shotgun (WGS) entry which is preliminary data.</text>
</comment>
<dbReference type="Proteomes" id="UP001153954">
    <property type="component" value="Unassembled WGS sequence"/>
</dbReference>
<name>A0AAU9UQY4_EUPED</name>
<protein>
    <recommendedName>
        <fullName evidence="5">MADF domain-containing protein</fullName>
    </recommendedName>
</protein>
<keyword evidence="2" id="KW-0732">Signal</keyword>
<evidence type="ECO:0000256" key="1">
    <source>
        <dbReference type="SAM" id="MobiDB-lite"/>
    </source>
</evidence>
<evidence type="ECO:0000313" key="4">
    <source>
        <dbReference type="Proteomes" id="UP001153954"/>
    </source>
</evidence>
<feature type="compositionally biased region" description="Polar residues" evidence="1">
    <location>
        <begin position="114"/>
        <end position="130"/>
    </location>
</feature>
<feature type="compositionally biased region" description="Basic and acidic residues" evidence="1">
    <location>
        <begin position="131"/>
        <end position="140"/>
    </location>
</feature>
<proteinExistence type="predicted"/>
<keyword evidence="4" id="KW-1185">Reference proteome</keyword>
<sequence length="140" mass="16358">MFSLWWIVSLCGYSKILESDHSEEYKNKWRNLRENYRKNQNKKKTRSAASVSKYDDERIKFINASFEESECIPSLNPSARNVLEVHQEDNLKIEKYSEPSTSSTQMSSGEPFLKQSSQEGHSITPNSRYITSEKEKKKQP</sequence>